<dbReference type="Gene3D" id="3.40.50.1820">
    <property type="entry name" value="alpha/beta hydrolase"/>
    <property type="match status" value="1"/>
</dbReference>
<dbReference type="OMA" id="TEQPWAT"/>
<feature type="active site" description="Charge relay system" evidence="6">
    <location>
        <position position="165"/>
    </location>
</feature>
<dbReference type="SUPFAM" id="SSF53474">
    <property type="entry name" value="alpha/beta-Hydrolases"/>
    <property type="match status" value="1"/>
</dbReference>
<sequence>MSTLQLLSTNFCHGGEVRKYSHMSDTISGTLADSAGEGPSKMQFNVFVPPAALAGKKVPVPGHLPGRAHLQRGHRLPQGVRPAEGPGRAWDRVRRARHLPRGLAPVEGDRDNWDLGVGAGFYVDATVAKWVAGGYKMFSYVNHELPAVLGQLDILNGKMSIMGHSMGGHGALISALKNPGAFQSVSAFAPICHPTQCPWGKKGFGAYLGSEDQAAWAAYDATLLASAYQHPESGARLPMLVDQGEEDNFLKAGQLLPEALQKAVAAGTPAAEHIDATIRLHPRYDHSYYFIQSFAEEHVAFHAKHLGC</sequence>
<dbReference type="OrthoDB" id="420518at2759"/>
<evidence type="ECO:0000256" key="2">
    <source>
        <dbReference type="ARBA" id="ARBA00012479"/>
    </source>
</evidence>
<evidence type="ECO:0000313" key="8">
    <source>
        <dbReference type="Proteomes" id="UP000030693"/>
    </source>
</evidence>
<dbReference type="GO" id="GO:0046294">
    <property type="term" value="P:formaldehyde catabolic process"/>
    <property type="evidence" value="ECO:0007669"/>
    <property type="project" value="InterPro"/>
</dbReference>
<accession>A0A058ZDD3</accession>
<dbReference type="eggNOG" id="KOG3101">
    <property type="taxonomic scope" value="Eukaryota"/>
</dbReference>
<dbReference type="EMBL" id="KB932202">
    <property type="protein sequence ID" value="KCV71938.1"/>
    <property type="molecule type" value="Genomic_DNA"/>
</dbReference>
<dbReference type="InterPro" id="IPR014186">
    <property type="entry name" value="S-formylglutathione_hydrol"/>
</dbReference>
<evidence type="ECO:0000313" key="7">
    <source>
        <dbReference type="EMBL" id="KCV71938.1"/>
    </source>
</evidence>
<dbReference type="GO" id="GO:0005829">
    <property type="term" value="C:cytosol"/>
    <property type="evidence" value="ECO:0007669"/>
    <property type="project" value="TreeGrafter"/>
</dbReference>
<protein>
    <recommendedName>
        <fullName evidence="3">S-formylglutathione hydrolase</fullName>
        <ecNumber evidence="2">3.1.2.12</ecNumber>
    </recommendedName>
</protein>
<dbReference type="GO" id="GO:0018738">
    <property type="term" value="F:S-formylglutathione hydrolase activity"/>
    <property type="evidence" value="ECO:0007669"/>
    <property type="project" value="UniProtKB-EC"/>
</dbReference>
<dbReference type="AlphaFoldDB" id="A0A058ZDD3"/>
<reference evidence="7" key="1">
    <citation type="submission" date="2013-04" db="EMBL/GenBank/DDBJ databases">
        <title>The Genome Sequence of Fonticula alba ATCC 38817.</title>
        <authorList>
            <consortium name="The Broad Institute Genomics Platform"/>
            <person name="Russ C."/>
            <person name="Cuomo C."/>
            <person name="Burger G."/>
            <person name="Gray M.W."/>
            <person name="Holland P.W.H."/>
            <person name="King N."/>
            <person name="Lang F.B.F."/>
            <person name="Roger A.J."/>
            <person name="Ruiz-Trillo I."/>
            <person name="Brown M."/>
            <person name="Walker B."/>
            <person name="Young S."/>
            <person name="Zeng Q."/>
            <person name="Gargeya S."/>
            <person name="Fitzgerald M."/>
            <person name="Haas B."/>
            <person name="Abouelleil A."/>
            <person name="Allen A.W."/>
            <person name="Alvarado L."/>
            <person name="Arachchi H.M."/>
            <person name="Berlin A.M."/>
            <person name="Chapman S.B."/>
            <person name="Gainer-Dewar J."/>
            <person name="Goldberg J."/>
            <person name="Griggs A."/>
            <person name="Gujja S."/>
            <person name="Hansen M."/>
            <person name="Howarth C."/>
            <person name="Imamovic A."/>
            <person name="Ireland A."/>
            <person name="Larimer J."/>
            <person name="McCowan C."/>
            <person name="Murphy C."/>
            <person name="Pearson M."/>
            <person name="Poon T.W."/>
            <person name="Priest M."/>
            <person name="Roberts A."/>
            <person name="Saif S."/>
            <person name="Shea T."/>
            <person name="Sisk P."/>
            <person name="Sykes S."/>
            <person name="Wortman J."/>
            <person name="Nusbaum C."/>
            <person name="Birren B."/>
        </authorList>
    </citation>
    <scope>NUCLEOTIDE SEQUENCE [LARGE SCALE GENOMIC DNA]</scope>
    <source>
        <strain evidence="7">ATCC 38817</strain>
    </source>
</reference>
<feature type="active site" description="Charge relay system" evidence="6">
    <location>
        <position position="247"/>
    </location>
</feature>
<dbReference type="PANTHER" id="PTHR10061:SF0">
    <property type="entry name" value="S-FORMYLGLUTATHIONE HYDROLASE"/>
    <property type="match status" value="1"/>
</dbReference>
<dbReference type="STRING" id="691883.A0A058ZDD3"/>
<dbReference type="InterPro" id="IPR000801">
    <property type="entry name" value="Esterase-like"/>
</dbReference>
<dbReference type="Proteomes" id="UP000030693">
    <property type="component" value="Unassembled WGS sequence"/>
</dbReference>
<proteinExistence type="inferred from homology"/>
<dbReference type="RefSeq" id="XP_009493516.1">
    <property type="nucleotide sequence ID" value="XM_009495241.1"/>
</dbReference>
<name>A0A058ZDD3_FONAL</name>
<dbReference type="Pfam" id="PF00756">
    <property type="entry name" value="Esterase"/>
    <property type="match status" value="1"/>
</dbReference>
<evidence type="ECO:0000256" key="5">
    <source>
        <dbReference type="ARBA" id="ARBA00022801"/>
    </source>
</evidence>
<organism evidence="7">
    <name type="scientific">Fonticula alba</name>
    <name type="common">Slime mold</name>
    <dbReference type="NCBI Taxonomy" id="691883"/>
    <lineage>
        <taxon>Eukaryota</taxon>
        <taxon>Rotosphaerida</taxon>
        <taxon>Fonticulaceae</taxon>
        <taxon>Fonticula</taxon>
    </lineage>
</organism>
<evidence type="ECO:0000256" key="3">
    <source>
        <dbReference type="ARBA" id="ARBA00016774"/>
    </source>
</evidence>
<keyword evidence="5" id="KW-0378">Hydrolase</keyword>
<gene>
    <name evidence="7" type="ORF">H696_01347</name>
</gene>
<keyword evidence="4" id="KW-0719">Serine esterase</keyword>
<dbReference type="GO" id="GO:0052689">
    <property type="term" value="F:carboxylic ester hydrolase activity"/>
    <property type="evidence" value="ECO:0007669"/>
    <property type="project" value="UniProtKB-KW"/>
</dbReference>
<comment type="similarity">
    <text evidence="1">Belongs to the esterase D family.</text>
</comment>
<dbReference type="PANTHER" id="PTHR10061">
    <property type="entry name" value="S-FORMYLGLUTATHIONE HYDROLASE"/>
    <property type="match status" value="1"/>
</dbReference>
<evidence type="ECO:0000256" key="4">
    <source>
        <dbReference type="ARBA" id="ARBA00022487"/>
    </source>
</evidence>
<dbReference type="GeneID" id="20526072"/>
<keyword evidence="8" id="KW-1185">Reference proteome</keyword>
<dbReference type="InterPro" id="IPR029058">
    <property type="entry name" value="AB_hydrolase_fold"/>
</dbReference>
<dbReference type="EC" id="3.1.2.12" evidence="2"/>
<evidence type="ECO:0000256" key="1">
    <source>
        <dbReference type="ARBA" id="ARBA00005622"/>
    </source>
</evidence>
<evidence type="ECO:0000256" key="6">
    <source>
        <dbReference type="PIRSR" id="PIRSR614186-1"/>
    </source>
</evidence>
<feature type="active site" description="Charge relay system" evidence="6">
    <location>
        <position position="286"/>
    </location>
</feature>